<dbReference type="InterPro" id="IPR050678">
    <property type="entry name" value="DNA_Partitioning_ATPase"/>
</dbReference>
<feature type="domain" description="AAA" evidence="1">
    <location>
        <begin position="5"/>
        <end position="181"/>
    </location>
</feature>
<evidence type="ECO:0000313" key="2">
    <source>
        <dbReference type="EMBL" id="AWT59144.1"/>
    </source>
</evidence>
<protein>
    <submittedName>
        <fullName evidence="2">Chromosome partitioning protein ParA</fullName>
    </submittedName>
</protein>
<evidence type="ECO:0000313" key="3">
    <source>
        <dbReference type="Proteomes" id="UP000247465"/>
    </source>
</evidence>
<dbReference type="SUPFAM" id="SSF52540">
    <property type="entry name" value="P-loop containing nucleoside triphosphate hydrolases"/>
    <property type="match status" value="1"/>
</dbReference>
<dbReference type="PANTHER" id="PTHR13696:SF52">
    <property type="entry name" value="PARA FAMILY PROTEIN CT_582"/>
    <property type="match status" value="1"/>
</dbReference>
<organism evidence="2 3">
    <name type="scientific">Candidatus Moanibacter tarae</name>
    <dbReference type="NCBI Taxonomy" id="2200854"/>
    <lineage>
        <taxon>Bacteria</taxon>
        <taxon>Pseudomonadati</taxon>
        <taxon>Verrucomicrobiota</taxon>
        <taxon>Opitutia</taxon>
        <taxon>Puniceicoccales</taxon>
        <taxon>Puniceicoccales incertae sedis</taxon>
        <taxon>Candidatus Moanibacter</taxon>
    </lineage>
</organism>
<reference evidence="2 3" key="1">
    <citation type="submission" date="2018-06" db="EMBL/GenBank/DDBJ databases">
        <title>Draft Genome Sequence of a Novel Marine Bacterium Related to the Verrucomicrobia.</title>
        <authorList>
            <person name="Vosseberg J."/>
            <person name="Martijn J."/>
            <person name="Ettema T.J.G."/>
        </authorList>
    </citation>
    <scope>NUCLEOTIDE SEQUENCE [LARGE SCALE GENOMIC DNA]</scope>
    <source>
        <strain evidence="2">TARA_B100001123</strain>
    </source>
</reference>
<dbReference type="Proteomes" id="UP000247465">
    <property type="component" value="Chromosome"/>
</dbReference>
<dbReference type="InterPro" id="IPR027417">
    <property type="entry name" value="P-loop_NTPase"/>
</dbReference>
<gene>
    <name evidence="2" type="primary">parA</name>
    <name evidence="2" type="ORF">DF168_00323</name>
</gene>
<name>A0A2Z4AGB5_9BACT</name>
<dbReference type="PANTHER" id="PTHR13696">
    <property type="entry name" value="P-LOOP CONTAINING NUCLEOSIDE TRIPHOSPHATE HYDROLASE"/>
    <property type="match status" value="1"/>
</dbReference>
<dbReference type="InterPro" id="IPR025669">
    <property type="entry name" value="AAA_dom"/>
</dbReference>
<dbReference type="Gene3D" id="3.40.50.300">
    <property type="entry name" value="P-loop containing nucleotide triphosphate hydrolases"/>
    <property type="match status" value="1"/>
</dbReference>
<dbReference type="AlphaFoldDB" id="A0A2Z4AGB5"/>
<dbReference type="Pfam" id="PF13614">
    <property type="entry name" value="AAA_31"/>
    <property type="match status" value="1"/>
</dbReference>
<dbReference type="FunFam" id="3.40.50.300:FF:000285">
    <property type="entry name" value="Sporulation initiation inhibitor Soj"/>
    <property type="match status" value="1"/>
</dbReference>
<dbReference type="CDD" id="cd02042">
    <property type="entry name" value="ParAB_family"/>
    <property type="match status" value="1"/>
</dbReference>
<dbReference type="KEGG" id="mtar:DF168_00323"/>
<sequence>MASTVFTVANQKGGVGKTTTAINLGAALASRGIETLIIDIDPQANATSGLGIKKSKGASLYGPLSGEGSSEQKVVPTSLDHLALIPSEVDLAAAEIELSQKDDYLAQLTRCLQPLKDSDQYSVIIIDCPPALGLLSMNGLATADHLLITLQCEYLAMEGLGQILSVVERLRDAGVNAKLDIGGIIMTMYDSRTNLCRQVADEVRSHFKDLVFRTVIPRSTRLSEAPSFGDSIFQYDKLSAGAIAYKHLSLEVIDRFNLD</sequence>
<evidence type="ECO:0000259" key="1">
    <source>
        <dbReference type="Pfam" id="PF13614"/>
    </source>
</evidence>
<proteinExistence type="predicted"/>
<accession>A0A2Z4AGB5</accession>
<dbReference type="EMBL" id="CP029803">
    <property type="protein sequence ID" value="AWT59144.1"/>
    <property type="molecule type" value="Genomic_DNA"/>
</dbReference>